<dbReference type="EMBL" id="LAZR01000697">
    <property type="protein sequence ID" value="KKN60417.1"/>
    <property type="molecule type" value="Genomic_DNA"/>
</dbReference>
<evidence type="ECO:0000313" key="2">
    <source>
        <dbReference type="EMBL" id="KKN60417.1"/>
    </source>
</evidence>
<evidence type="ECO:0000256" key="1">
    <source>
        <dbReference type="SAM" id="Phobius"/>
    </source>
</evidence>
<reference evidence="2" key="1">
    <citation type="journal article" date="2015" name="Nature">
        <title>Complex archaea that bridge the gap between prokaryotes and eukaryotes.</title>
        <authorList>
            <person name="Spang A."/>
            <person name="Saw J.H."/>
            <person name="Jorgensen S.L."/>
            <person name="Zaremba-Niedzwiedzka K."/>
            <person name="Martijn J."/>
            <person name="Lind A.E."/>
            <person name="van Eijk R."/>
            <person name="Schleper C."/>
            <person name="Guy L."/>
            <person name="Ettema T.J."/>
        </authorList>
    </citation>
    <scope>NUCLEOTIDE SEQUENCE</scope>
</reference>
<keyword evidence="1" id="KW-0812">Transmembrane</keyword>
<keyword evidence="1" id="KW-1133">Transmembrane helix</keyword>
<dbReference type="AlphaFoldDB" id="A0A0F9SDQ1"/>
<name>A0A0F9SDQ1_9ZZZZ</name>
<keyword evidence="1" id="KW-0472">Membrane</keyword>
<feature type="transmembrane region" description="Helical" evidence="1">
    <location>
        <begin position="21"/>
        <end position="42"/>
    </location>
</feature>
<protein>
    <submittedName>
        <fullName evidence="2">Uncharacterized protein</fullName>
    </submittedName>
</protein>
<proteinExistence type="predicted"/>
<accession>A0A0F9SDQ1</accession>
<organism evidence="2">
    <name type="scientific">marine sediment metagenome</name>
    <dbReference type="NCBI Taxonomy" id="412755"/>
    <lineage>
        <taxon>unclassified sequences</taxon>
        <taxon>metagenomes</taxon>
        <taxon>ecological metagenomes</taxon>
    </lineage>
</organism>
<sequence length="47" mass="5354">MTDERRLGPFRWRGSLNWKDVTERIIAGAVVGVTAGVTMWLLERLPV</sequence>
<gene>
    <name evidence="2" type="ORF">LCGC14_0532510</name>
</gene>
<comment type="caution">
    <text evidence="2">The sequence shown here is derived from an EMBL/GenBank/DDBJ whole genome shotgun (WGS) entry which is preliminary data.</text>
</comment>